<feature type="region of interest" description="Disordered" evidence="3">
    <location>
        <begin position="201"/>
        <end position="229"/>
    </location>
</feature>
<evidence type="ECO:0000256" key="1">
    <source>
        <dbReference type="ARBA" id="ARBA00001968"/>
    </source>
</evidence>
<keyword evidence="6" id="KW-1185">Reference proteome</keyword>
<name>A0AAN8FTD7_TRICO</name>
<feature type="region of interest" description="Disordered" evidence="3">
    <location>
        <begin position="284"/>
        <end position="309"/>
    </location>
</feature>
<proteinExistence type="predicted"/>
<comment type="caution">
    <text evidence="5">The sequence shown here is derived from an EMBL/GenBank/DDBJ whole genome shotgun (WGS) entry which is preliminary data.</text>
</comment>
<evidence type="ECO:0000313" key="5">
    <source>
        <dbReference type="EMBL" id="KAK5986316.1"/>
    </source>
</evidence>
<reference evidence="5 6" key="1">
    <citation type="submission" date="2019-10" db="EMBL/GenBank/DDBJ databases">
        <title>Assembly and Annotation for the nematode Trichostrongylus colubriformis.</title>
        <authorList>
            <person name="Martin J."/>
        </authorList>
    </citation>
    <scope>NUCLEOTIDE SEQUENCE [LARGE SCALE GENOMIC DNA]</scope>
    <source>
        <strain evidence="5">G859</strain>
        <tissue evidence="5">Whole worm</tissue>
    </source>
</reference>
<comment type="cofactor">
    <cofactor evidence="1">
        <name>a divalent metal cation</name>
        <dbReference type="ChEBI" id="CHEBI:60240"/>
    </cofactor>
</comment>
<feature type="region of interest" description="Disordered" evidence="3">
    <location>
        <begin position="349"/>
        <end position="371"/>
    </location>
</feature>
<dbReference type="InterPro" id="IPR027806">
    <property type="entry name" value="HARBI1_dom"/>
</dbReference>
<dbReference type="AlphaFoldDB" id="A0AAN8FTD7"/>
<accession>A0AAN8FTD7</accession>
<keyword evidence="2" id="KW-0479">Metal-binding</keyword>
<feature type="compositionally biased region" description="Low complexity" evidence="3">
    <location>
        <begin position="349"/>
        <end position="360"/>
    </location>
</feature>
<dbReference type="EMBL" id="WIXE01000727">
    <property type="protein sequence ID" value="KAK5986316.1"/>
    <property type="molecule type" value="Genomic_DNA"/>
</dbReference>
<evidence type="ECO:0000256" key="3">
    <source>
        <dbReference type="SAM" id="MobiDB-lite"/>
    </source>
</evidence>
<evidence type="ECO:0000259" key="4">
    <source>
        <dbReference type="Pfam" id="PF13359"/>
    </source>
</evidence>
<feature type="domain" description="DDE Tnp4" evidence="4">
    <location>
        <begin position="578"/>
        <end position="704"/>
    </location>
</feature>
<sequence>MVGYVCRVCYKFGEIADSRRSSRKAIDTAIFVALLTGLGLCEKERVKNFYSELRQRRRYICMQHFHEAAQSLYDEVIATRGSFPEITSLSPKADTETCARTRPYDNAFSAVTLGGIRKVVEQLDKTMKIDQAELIMFVSRAKEKGYIRDTSYDSESTEPVKRLKWKDSDEKPSLLRKYLFSMNELFVNSIHVLPTREDSKKSIELTVPKGKTSVHTSPPPKKPRTASPLPAHEKPFCYAVIPITSNDVKEKLAFCLMDNGFDGMLFFSDLRDHPSVKPYIVGARPNNEQREDEQAFTSLPSSSPDATERVPSTLLFEVKSEERKDSTTSESITFMTSEDAQIDGTMDVLSSSYSDSASNTDSEESFPSMCSVKRESEDCKEISAADLMEKAVDTEMPSTSYVDHEGYVMPRSSNSSRVAAGQRRTVKRRATTPAIRPPSRRIIRDQTCALDTLSDHQFRQRFRMSRKTFARICSKFDEYKSAIEIGAMLEILAGYDYSVLDPSLKNSRSELWPTFPPPFDDVLKDLGRLSKRMIYWPNDTQRQHISTRFREMTGFDNIVGCLDGTTVWVEPVEDPLKRKSLSMQFIADHNGRFRWVLPKLGDNIDHNTIFRCSSLFERFCNGTKKGILVGDDSYMHTSFLVTPSHLLSRRDTDNNVVKAVVEAHLLVDTAIRHLKKQFPILDGTLKMHSALVGYVVVLCTALYNATNAAGEPPFDDVDEYR</sequence>
<organism evidence="5 6">
    <name type="scientific">Trichostrongylus colubriformis</name>
    <name type="common">Black scour worm</name>
    <dbReference type="NCBI Taxonomy" id="6319"/>
    <lineage>
        <taxon>Eukaryota</taxon>
        <taxon>Metazoa</taxon>
        <taxon>Ecdysozoa</taxon>
        <taxon>Nematoda</taxon>
        <taxon>Chromadorea</taxon>
        <taxon>Rhabditida</taxon>
        <taxon>Rhabditina</taxon>
        <taxon>Rhabditomorpha</taxon>
        <taxon>Strongyloidea</taxon>
        <taxon>Trichostrongylidae</taxon>
        <taxon>Trichostrongylus</taxon>
    </lineage>
</organism>
<protein>
    <recommendedName>
        <fullName evidence="4">DDE Tnp4 domain-containing protein</fullName>
    </recommendedName>
</protein>
<feature type="compositionally biased region" description="Polar residues" evidence="3">
    <location>
        <begin position="295"/>
        <end position="305"/>
    </location>
</feature>
<gene>
    <name evidence="5" type="ORF">GCK32_004898</name>
</gene>
<evidence type="ECO:0000313" key="6">
    <source>
        <dbReference type="Proteomes" id="UP001331761"/>
    </source>
</evidence>
<dbReference type="GO" id="GO:0046872">
    <property type="term" value="F:metal ion binding"/>
    <property type="evidence" value="ECO:0007669"/>
    <property type="project" value="UniProtKB-KW"/>
</dbReference>
<feature type="region of interest" description="Disordered" evidence="3">
    <location>
        <begin position="405"/>
        <end position="434"/>
    </location>
</feature>
<dbReference type="Pfam" id="PF13359">
    <property type="entry name" value="DDE_Tnp_4"/>
    <property type="match status" value="1"/>
</dbReference>
<evidence type="ECO:0000256" key="2">
    <source>
        <dbReference type="ARBA" id="ARBA00022723"/>
    </source>
</evidence>
<dbReference type="Proteomes" id="UP001331761">
    <property type="component" value="Unassembled WGS sequence"/>
</dbReference>